<feature type="region of interest" description="Disordered" evidence="1">
    <location>
        <begin position="1"/>
        <end position="23"/>
    </location>
</feature>
<proteinExistence type="predicted"/>
<feature type="transmembrane region" description="Helical" evidence="2">
    <location>
        <begin position="33"/>
        <end position="54"/>
    </location>
</feature>
<dbReference type="InParanoid" id="A0A1I5VE47"/>
<evidence type="ECO:0000256" key="1">
    <source>
        <dbReference type="SAM" id="MobiDB-lite"/>
    </source>
</evidence>
<name>A0A1I5VE47_9ACTN</name>
<protein>
    <submittedName>
        <fullName evidence="3">Uncharacterized protein</fullName>
    </submittedName>
</protein>
<evidence type="ECO:0000313" key="3">
    <source>
        <dbReference type="EMBL" id="SFQ05617.1"/>
    </source>
</evidence>
<accession>A0A1I5VE47</accession>
<keyword evidence="4" id="KW-1185">Reference proteome</keyword>
<keyword evidence="2" id="KW-0472">Membrane</keyword>
<organism evidence="3 4">
    <name type="scientific">Actinomadura madurae</name>
    <dbReference type="NCBI Taxonomy" id="1993"/>
    <lineage>
        <taxon>Bacteria</taxon>
        <taxon>Bacillati</taxon>
        <taxon>Actinomycetota</taxon>
        <taxon>Actinomycetes</taxon>
        <taxon>Streptosporangiales</taxon>
        <taxon>Thermomonosporaceae</taxon>
        <taxon>Actinomadura</taxon>
    </lineage>
</organism>
<dbReference type="RefSeq" id="WP_143118788.1">
    <property type="nucleotide sequence ID" value="NZ_CP083237.1"/>
</dbReference>
<dbReference type="Proteomes" id="UP000183413">
    <property type="component" value="Unassembled WGS sequence"/>
</dbReference>
<keyword evidence="2" id="KW-1133">Transmembrane helix</keyword>
<evidence type="ECO:0000256" key="2">
    <source>
        <dbReference type="SAM" id="Phobius"/>
    </source>
</evidence>
<dbReference type="EMBL" id="FOVH01000021">
    <property type="protein sequence ID" value="SFQ05617.1"/>
    <property type="molecule type" value="Genomic_DNA"/>
</dbReference>
<evidence type="ECO:0000313" key="4">
    <source>
        <dbReference type="Proteomes" id="UP000183413"/>
    </source>
</evidence>
<dbReference type="AlphaFoldDB" id="A0A1I5VE47"/>
<sequence>MEIKGENVRLRPGMTPDDRGDGMARRAGRHAALNWEMLLGLAVTGFLLYLWVWAATQGGPPWW</sequence>
<dbReference type="STRING" id="1993.SAMN04489713_12190"/>
<dbReference type="GeneID" id="99653561"/>
<gene>
    <name evidence="3" type="ORF">SAMN04489713_12190</name>
</gene>
<keyword evidence="2" id="KW-0812">Transmembrane</keyword>
<reference evidence="3 4" key="1">
    <citation type="submission" date="2016-10" db="EMBL/GenBank/DDBJ databases">
        <authorList>
            <person name="de Groot N.N."/>
        </authorList>
    </citation>
    <scope>NUCLEOTIDE SEQUENCE [LARGE SCALE GENOMIC DNA]</scope>
    <source>
        <strain evidence="3 4">DSM 43067</strain>
    </source>
</reference>